<gene>
    <name evidence="2" type="ORF">DDZ13_01925</name>
</gene>
<keyword evidence="1" id="KW-0472">Membrane</keyword>
<dbReference type="RefSeq" id="WP_110129733.1">
    <property type="nucleotide sequence ID" value="NZ_QHJQ01000001.1"/>
</dbReference>
<proteinExistence type="predicted"/>
<dbReference type="EMBL" id="QHJQ01000001">
    <property type="protein sequence ID" value="PXA05655.1"/>
    <property type="molecule type" value="Genomic_DNA"/>
</dbReference>
<dbReference type="InParanoid" id="A0A317ZJ53"/>
<comment type="caution">
    <text evidence="2">The sequence shown here is derived from an EMBL/GenBank/DDBJ whole genome shotgun (WGS) entry which is preliminary data.</text>
</comment>
<dbReference type="Proteomes" id="UP000247099">
    <property type="component" value="Unassembled WGS sequence"/>
</dbReference>
<accession>A0A317ZJ53</accession>
<evidence type="ECO:0000313" key="3">
    <source>
        <dbReference type="Proteomes" id="UP000247099"/>
    </source>
</evidence>
<organism evidence="2 3">
    <name type="scientific">Coraliomargarita sinensis</name>
    <dbReference type="NCBI Taxonomy" id="2174842"/>
    <lineage>
        <taxon>Bacteria</taxon>
        <taxon>Pseudomonadati</taxon>
        <taxon>Verrucomicrobiota</taxon>
        <taxon>Opitutia</taxon>
        <taxon>Puniceicoccales</taxon>
        <taxon>Coraliomargaritaceae</taxon>
        <taxon>Coraliomargarita</taxon>
    </lineage>
</organism>
<reference evidence="2 3" key="1">
    <citation type="submission" date="2018-05" db="EMBL/GenBank/DDBJ databases">
        <title>Coraliomargarita sinensis sp. nov., isolated from a marine solar saltern.</title>
        <authorList>
            <person name="Zhou L.Y."/>
        </authorList>
    </citation>
    <scope>NUCLEOTIDE SEQUENCE [LARGE SCALE GENOMIC DNA]</scope>
    <source>
        <strain evidence="2 3">WN38</strain>
    </source>
</reference>
<sequence length="295" mass="31937">MNTSTEDWIAVVYPESVRSDYLTDQQTGQPEADIVGTVELNKQPGFYRQYLDVGNDGLIHNDELAFRVRLGGDTNSTGLDTTVLVGISFHQPGQTASIDLFVGVNPGPGNRTYLNFYDPGDDLNTSPDTTSVLDYSGPTGSSLTWQRDERDTDFGNYFSFLTVDSTTDHYLADENNTDASNDLGGTGGNDMFVSFRVEMMNIIEAASDLKGITVDENTAMSYVVLTSNQDNAFNQDLGGHDGSTGSFDKSSSTWGDLGGVTMPYLGDEGVVPEASNYALIVGSFVLVLSLVSRRR</sequence>
<protein>
    <submittedName>
        <fullName evidence="2">Uncharacterized protein</fullName>
    </submittedName>
</protein>
<name>A0A317ZJ53_9BACT</name>
<dbReference type="AlphaFoldDB" id="A0A317ZJ53"/>
<dbReference type="OrthoDB" id="198960at2"/>
<feature type="transmembrane region" description="Helical" evidence="1">
    <location>
        <begin position="274"/>
        <end position="291"/>
    </location>
</feature>
<keyword evidence="1" id="KW-1133">Transmembrane helix</keyword>
<evidence type="ECO:0000256" key="1">
    <source>
        <dbReference type="SAM" id="Phobius"/>
    </source>
</evidence>
<keyword evidence="3" id="KW-1185">Reference proteome</keyword>
<evidence type="ECO:0000313" key="2">
    <source>
        <dbReference type="EMBL" id="PXA05655.1"/>
    </source>
</evidence>
<keyword evidence="1" id="KW-0812">Transmembrane</keyword>